<dbReference type="Gene3D" id="3.40.47.10">
    <property type="match status" value="2"/>
</dbReference>
<dbReference type="InterPro" id="IPR020616">
    <property type="entry name" value="Thiolase_N"/>
</dbReference>
<sequence length="391" mass="41367">MGKRDAVIVSAVRSAIARQGGALAPLQAHEFGAIVLQEVLKRANIDPIEVDDIILGNVSSGGGNIARLTSLQAGFPFSTTGITIDRQCGSSINAVILAAQAIQAGVGDIFIAGGTESLSRAPYLMDRPTKGYDHALPKFRPQQLSPKDIGDPPMGITAETLAEKYSITREEQDEFAYNSQQKMANAMRSGYFDEQIVPITIPIRKGAPFVFTEDEHPRPKTTKEGLSKLPPAFLHGGTVSAGNSSGINDGACALVVMSREVAEKRGLSILAVIRGSSISGVDPKVMGIGPVSAVKSLLARIRMTLNQIDLIECNEAFAAQTLAVDRELQFDVNKLNVNGGAIAHGHPLGATGAVLMTKAIYELARRKQQFGLITACIGGGQGIAILVERES</sequence>
<dbReference type="Pfam" id="PF02803">
    <property type="entry name" value="Thiolase_C"/>
    <property type="match status" value="1"/>
</dbReference>
<dbReference type="AlphaFoldDB" id="A0A9X2CS62"/>
<dbReference type="PROSITE" id="PS00737">
    <property type="entry name" value="THIOLASE_2"/>
    <property type="match status" value="1"/>
</dbReference>
<evidence type="ECO:0000256" key="7">
    <source>
        <dbReference type="RuleBase" id="RU003557"/>
    </source>
</evidence>
<accession>A0A9X2CS62</accession>
<comment type="similarity">
    <text evidence="1 7">Belongs to the thiolase-like superfamily. Thiolase family.</text>
</comment>
<dbReference type="SUPFAM" id="SSF53901">
    <property type="entry name" value="Thiolase-like"/>
    <property type="match status" value="2"/>
</dbReference>
<organism evidence="10 11">
    <name type="scientific">Halalkalibacter alkaliphilus</name>
    <dbReference type="NCBI Taxonomy" id="2917993"/>
    <lineage>
        <taxon>Bacteria</taxon>
        <taxon>Bacillati</taxon>
        <taxon>Bacillota</taxon>
        <taxon>Bacilli</taxon>
        <taxon>Bacillales</taxon>
        <taxon>Bacillaceae</taxon>
        <taxon>Halalkalibacter</taxon>
    </lineage>
</organism>
<dbReference type="FunFam" id="3.40.47.10:FF:000010">
    <property type="entry name" value="Acetyl-CoA acetyltransferase (Thiolase)"/>
    <property type="match status" value="1"/>
</dbReference>
<dbReference type="InterPro" id="IPR020610">
    <property type="entry name" value="Thiolase_AS"/>
</dbReference>
<reference evidence="10" key="1">
    <citation type="submission" date="2022-02" db="EMBL/GenBank/DDBJ databases">
        <title>Halalkalibacter sp. nov. isolated from Lonar Lake, India.</title>
        <authorList>
            <person name="Joshi A."/>
            <person name="Thite S."/>
            <person name="Lodha T."/>
        </authorList>
    </citation>
    <scope>NUCLEOTIDE SEQUENCE</scope>
    <source>
        <strain evidence="10">MEB205</strain>
    </source>
</reference>
<dbReference type="GO" id="GO:0003985">
    <property type="term" value="F:acetyl-CoA C-acetyltransferase activity"/>
    <property type="evidence" value="ECO:0007669"/>
    <property type="project" value="UniProtKB-EC"/>
</dbReference>
<dbReference type="Proteomes" id="UP001139150">
    <property type="component" value="Unassembled WGS sequence"/>
</dbReference>
<evidence type="ECO:0000256" key="3">
    <source>
        <dbReference type="ARBA" id="ARBA00022679"/>
    </source>
</evidence>
<keyword evidence="4 7" id="KW-0012">Acyltransferase</keyword>
<feature type="active site" description="Proton acceptor" evidence="6">
    <location>
        <position position="346"/>
    </location>
</feature>
<dbReference type="InterPro" id="IPR020617">
    <property type="entry name" value="Thiolase_C"/>
</dbReference>
<dbReference type="NCBIfam" id="TIGR01930">
    <property type="entry name" value="AcCoA-C-Actrans"/>
    <property type="match status" value="1"/>
</dbReference>
<dbReference type="InterPro" id="IPR002155">
    <property type="entry name" value="Thiolase"/>
</dbReference>
<evidence type="ECO:0000256" key="4">
    <source>
        <dbReference type="ARBA" id="ARBA00023315"/>
    </source>
</evidence>
<feature type="domain" description="Thiolase N-terminal" evidence="8">
    <location>
        <begin position="7"/>
        <end position="260"/>
    </location>
</feature>
<evidence type="ECO:0000256" key="5">
    <source>
        <dbReference type="ARBA" id="ARBA00030755"/>
    </source>
</evidence>
<dbReference type="InterPro" id="IPR020613">
    <property type="entry name" value="Thiolase_CS"/>
</dbReference>
<evidence type="ECO:0000256" key="1">
    <source>
        <dbReference type="ARBA" id="ARBA00010982"/>
    </source>
</evidence>
<dbReference type="InterPro" id="IPR016039">
    <property type="entry name" value="Thiolase-like"/>
</dbReference>
<feature type="active site" description="Acyl-thioester intermediate" evidence="6">
    <location>
        <position position="88"/>
    </location>
</feature>
<dbReference type="RefSeq" id="WP_250096155.1">
    <property type="nucleotide sequence ID" value="NZ_JAKRYL010000007.1"/>
</dbReference>
<protein>
    <recommendedName>
        <fullName evidence="2">acetyl-CoA C-acetyltransferase</fullName>
        <ecNumber evidence="2">2.3.1.9</ecNumber>
    </recommendedName>
    <alternativeName>
        <fullName evidence="5">Acetoacetyl-CoA thiolase</fullName>
    </alternativeName>
</protein>
<proteinExistence type="inferred from homology"/>
<dbReference type="CDD" id="cd00751">
    <property type="entry name" value="thiolase"/>
    <property type="match status" value="1"/>
</dbReference>
<evidence type="ECO:0000313" key="10">
    <source>
        <dbReference type="EMBL" id="MCL7747255.1"/>
    </source>
</evidence>
<dbReference type="PIRSF" id="PIRSF000429">
    <property type="entry name" value="Ac-CoA_Ac_transf"/>
    <property type="match status" value="1"/>
</dbReference>
<comment type="caution">
    <text evidence="10">The sequence shown here is derived from an EMBL/GenBank/DDBJ whole genome shotgun (WGS) entry which is preliminary data.</text>
</comment>
<dbReference type="PROSITE" id="PS00099">
    <property type="entry name" value="THIOLASE_3"/>
    <property type="match status" value="1"/>
</dbReference>
<keyword evidence="3 7" id="KW-0808">Transferase</keyword>
<feature type="domain" description="Thiolase C-terminal" evidence="9">
    <location>
        <begin position="268"/>
        <end position="389"/>
    </location>
</feature>
<evidence type="ECO:0000256" key="6">
    <source>
        <dbReference type="PIRSR" id="PIRSR000429-1"/>
    </source>
</evidence>
<dbReference type="PANTHER" id="PTHR18919">
    <property type="entry name" value="ACETYL-COA C-ACYLTRANSFERASE"/>
    <property type="match status" value="1"/>
</dbReference>
<evidence type="ECO:0000313" key="11">
    <source>
        <dbReference type="Proteomes" id="UP001139150"/>
    </source>
</evidence>
<feature type="active site" description="Proton acceptor" evidence="6">
    <location>
        <position position="376"/>
    </location>
</feature>
<dbReference type="EC" id="2.3.1.9" evidence="2"/>
<evidence type="ECO:0000259" key="9">
    <source>
        <dbReference type="Pfam" id="PF02803"/>
    </source>
</evidence>
<keyword evidence="11" id="KW-1185">Reference proteome</keyword>
<dbReference type="PANTHER" id="PTHR18919:SF107">
    <property type="entry name" value="ACETYL-COA ACETYLTRANSFERASE, CYTOSOLIC"/>
    <property type="match status" value="1"/>
</dbReference>
<dbReference type="EMBL" id="JAKRYL010000007">
    <property type="protein sequence ID" value="MCL7747255.1"/>
    <property type="molecule type" value="Genomic_DNA"/>
</dbReference>
<name>A0A9X2CS62_9BACI</name>
<evidence type="ECO:0000256" key="2">
    <source>
        <dbReference type="ARBA" id="ARBA00012705"/>
    </source>
</evidence>
<dbReference type="Pfam" id="PF00108">
    <property type="entry name" value="Thiolase_N"/>
    <property type="match status" value="1"/>
</dbReference>
<gene>
    <name evidence="10" type="ORF">MF646_09000</name>
</gene>
<evidence type="ECO:0000259" key="8">
    <source>
        <dbReference type="Pfam" id="PF00108"/>
    </source>
</evidence>